<dbReference type="EMBL" id="BAAAPL010000001">
    <property type="protein sequence ID" value="GAA1695472.1"/>
    <property type="molecule type" value="Genomic_DNA"/>
</dbReference>
<accession>A0ABP4U0T6</accession>
<sequence length="78" mass="8290">MDERPEEAVPFGRSPDRPRFGGVEPDVNELLEHSIGSDDAEGAVAGTDQFDGRLDDPLQDGAEIKLADDGLIGLQQAA</sequence>
<gene>
    <name evidence="2" type="ORF">GCM10009808_10880</name>
</gene>
<reference evidence="3" key="1">
    <citation type="journal article" date="2019" name="Int. J. Syst. Evol. Microbiol.">
        <title>The Global Catalogue of Microorganisms (GCM) 10K type strain sequencing project: providing services to taxonomists for standard genome sequencing and annotation.</title>
        <authorList>
            <consortium name="The Broad Institute Genomics Platform"/>
            <consortium name="The Broad Institute Genome Sequencing Center for Infectious Disease"/>
            <person name="Wu L."/>
            <person name="Ma J."/>
        </authorList>
    </citation>
    <scope>NUCLEOTIDE SEQUENCE [LARGE SCALE GENOMIC DNA]</scope>
    <source>
        <strain evidence="3">JCM 15577</strain>
    </source>
</reference>
<organism evidence="2 3">
    <name type="scientific">Microbacterium sediminicola</name>
    <dbReference type="NCBI Taxonomy" id="415210"/>
    <lineage>
        <taxon>Bacteria</taxon>
        <taxon>Bacillati</taxon>
        <taxon>Actinomycetota</taxon>
        <taxon>Actinomycetes</taxon>
        <taxon>Micrococcales</taxon>
        <taxon>Microbacteriaceae</taxon>
        <taxon>Microbacterium</taxon>
    </lineage>
</organism>
<name>A0ABP4U0T6_9MICO</name>
<feature type="region of interest" description="Disordered" evidence="1">
    <location>
        <begin position="34"/>
        <end position="53"/>
    </location>
</feature>
<comment type="caution">
    <text evidence="2">The sequence shown here is derived from an EMBL/GenBank/DDBJ whole genome shotgun (WGS) entry which is preliminary data.</text>
</comment>
<evidence type="ECO:0000256" key="1">
    <source>
        <dbReference type="SAM" id="MobiDB-lite"/>
    </source>
</evidence>
<proteinExistence type="predicted"/>
<keyword evidence="3" id="KW-1185">Reference proteome</keyword>
<dbReference type="Proteomes" id="UP001501690">
    <property type="component" value="Unassembled WGS sequence"/>
</dbReference>
<evidence type="ECO:0000313" key="3">
    <source>
        <dbReference type="Proteomes" id="UP001501690"/>
    </source>
</evidence>
<evidence type="ECO:0000313" key="2">
    <source>
        <dbReference type="EMBL" id="GAA1695472.1"/>
    </source>
</evidence>
<protein>
    <submittedName>
        <fullName evidence="2">Uncharacterized protein</fullName>
    </submittedName>
</protein>
<feature type="region of interest" description="Disordered" evidence="1">
    <location>
        <begin position="1"/>
        <end position="23"/>
    </location>
</feature>